<dbReference type="AlphaFoldDB" id="A0A9N8YZY2"/>
<accession>A0A9N8YZY2</accession>
<comment type="caution">
    <text evidence="1">The sequence shown here is derived from an EMBL/GenBank/DDBJ whole genome shotgun (WGS) entry which is preliminary data.</text>
</comment>
<protein>
    <submittedName>
        <fullName evidence="1">2384_t:CDS:1</fullName>
    </submittedName>
</protein>
<organism evidence="1 2">
    <name type="scientific">Cetraspora pellucida</name>
    <dbReference type="NCBI Taxonomy" id="1433469"/>
    <lineage>
        <taxon>Eukaryota</taxon>
        <taxon>Fungi</taxon>
        <taxon>Fungi incertae sedis</taxon>
        <taxon>Mucoromycota</taxon>
        <taxon>Glomeromycotina</taxon>
        <taxon>Glomeromycetes</taxon>
        <taxon>Diversisporales</taxon>
        <taxon>Gigasporaceae</taxon>
        <taxon>Cetraspora</taxon>
    </lineage>
</organism>
<reference evidence="1" key="1">
    <citation type="submission" date="2021-06" db="EMBL/GenBank/DDBJ databases">
        <authorList>
            <person name="Kallberg Y."/>
            <person name="Tangrot J."/>
            <person name="Rosling A."/>
        </authorList>
    </citation>
    <scope>NUCLEOTIDE SEQUENCE</scope>
    <source>
        <strain evidence="1">FL966</strain>
    </source>
</reference>
<dbReference type="SUPFAM" id="SSF52047">
    <property type="entry name" value="RNI-like"/>
    <property type="match status" value="1"/>
</dbReference>
<name>A0A9N8YZY2_9GLOM</name>
<evidence type="ECO:0000313" key="1">
    <source>
        <dbReference type="EMBL" id="CAG8461567.1"/>
    </source>
</evidence>
<dbReference type="OrthoDB" id="2351154at2759"/>
<dbReference type="EMBL" id="CAJVQA010000195">
    <property type="protein sequence ID" value="CAG8461567.1"/>
    <property type="molecule type" value="Genomic_DNA"/>
</dbReference>
<sequence length="398" mass="46894">MKLTKLTDDCYLEIIKNFEHNYHTLYNCLLVNRLFCRITVPLLWADPLYNVSKHSINIISIYLSYLNENEKYQLTSNTYQVDLSCIFQKTLFEYAKFLETYSSCKIKNVISLWYQYTQDISKPSLEIPTFMTIQSMLFRSCKRIKKLNILAEDNSSFSLIPSSWFNSSELRECEFKFVVPNIQNTNVYNYINLISIRNKRIQIIHIITYNEDIPPNCREPFLNLISAQTELKELVLKYYSITTSSFMPLMRREMLQAKSQSLRKLILQGIKFDKDNLANLVPNLEVLSIKHSFGNPFGEDENNLQNLQRLELIDNTLELNRIILKTKCKSLKFFIINEKELSNEIKEEIIFLLSQNYPNITTLCYVTNYLMFSSTLEKFHSLCQLQIGEFAYKKYGVS</sequence>
<gene>
    <name evidence="1" type="ORF">CPELLU_LOCUS646</name>
</gene>
<keyword evidence="2" id="KW-1185">Reference proteome</keyword>
<evidence type="ECO:0000313" key="2">
    <source>
        <dbReference type="Proteomes" id="UP000789759"/>
    </source>
</evidence>
<dbReference type="Proteomes" id="UP000789759">
    <property type="component" value="Unassembled WGS sequence"/>
</dbReference>
<proteinExistence type="predicted"/>